<reference evidence="7 8" key="1">
    <citation type="submission" date="2016-01" db="EMBL/GenBank/DDBJ databases">
        <title>Whole genome sequencing of Bhargavaea cecembensis T14.</title>
        <authorList>
            <person name="Hong K.W."/>
        </authorList>
    </citation>
    <scope>NUCLEOTIDE SEQUENCE [LARGE SCALE GENOMIC DNA]</scope>
    <source>
        <strain evidence="7 8">T14</strain>
    </source>
</reference>
<dbReference type="PANTHER" id="PTHR30055:SF226">
    <property type="entry name" value="HTH-TYPE TRANSCRIPTIONAL REGULATOR PKSA"/>
    <property type="match status" value="1"/>
</dbReference>
<evidence type="ECO:0000259" key="6">
    <source>
        <dbReference type="PROSITE" id="PS50977"/>
    </source>
</evidence>
<dbReference type="SUPFAM" id="SSF48498">
    <property type="entry name" value="Tetracyclin repressor-like, C-terminal domain"/>
    <property type="match status" value="1"/>
</dbReference>
<dbReference type="Pfam" id="PF13977">
    <property type="entry name" value="TetR_C_6"/>
    <property type="match status" value="1"/>
</dbReference>
<dbReference type="PROSITE" id="PS01081">
    <property type="entry name" value="HTH_TETR_1"/>
    <property type="match status" value="1"/>
</dbReference>
<dbReference type="InterPro" id="IPR001647">
    <property type="entry name" value="HTH_TetR"/>
</dbReference>
<feature type="DNA-binding region" description="H-T-H motif" evidence="5">
    <location>
        <begin position="31"/>
        <end position="50"/>
    </location>
</feature>
<keyword evidence="3 5" id="KW-0238">DNA-binding</keyword>
<dbReference type="SUPFAM" id="SSF46689">
    <property type="entry name" value="Homeodomain-like"/>
    <property type="match status" value="1"/>
</dbReference>
<proteinExistence type="predicted"/>
<evidence type="ECO:0000256" key="1">
    <source>
        <dbReference type="ARBA" id="ARBA00022491"/>
    </source>
</evidence>
<evidence type="ECO:0000313" key="8">
    <source>
        <dbReference type="Proteomes" id="UP000076490"/>
    </source>
</evidence>
<accession>A0A165GRS9</accession>
<dbReference type="Gene3D" id="1.10.357.10">
    <property type="entry name" value="Tetracycline Repressor, domain 2"/>
    <property type="match status" value="1"/>
</dbReference>
<evidence type="ECO:0000313" key="7">
    <source>
        <dbReference type="EMBL" id="KZE37409.1"/>
    </source>
</evidence>
<sequence length="194" mass="22352">MPKIVNHEERREQIAEAMWRVILEKGMEGATVRNIAGEAGLSTGALRHYFKDQDELLVYAMRLVNERVEKRALNILQEELPPKEKVIRVLLEIVPVDEERRAEMDVWFTFQAHVRHRKDLEGAPGHALRGAVTKLFAFLGHEKVLREDLDIELEEERLYSIADGLALHAFLEPERLAAEKVEALIRDSVGRICR</sequence>
<dbReference type="InterPro" id="IPR009057">
    <property type="entry name" value="Homeodomain-like_sf"/>
</dbReference>
<gene>
    <name evidence="7" type="ORF">AV656_12635</name>
</gene>
<evidence type="ECO:0000256" key="5">
    <source>
        <dbReference type="PROSITE-ProRule" id="PRU00335"/>
    </source>
</evidence>
<dbReference type="GO" id="GO:0003700">
    <property type="term" value="F:DNA-binding transcription factor activity"/>
    <property type="evidence" value="ECO:0007669"/>
    <property type="project" value="TreeGrafter"/>
</dbReference>
<dbReference type="Proteomes" id="UP000076490">
    <property type="component" value="Unassembled WGS sequence"/>
</dbReference>
<comment type="caution">
    <text evidence="7">The sequence shown here is derived from an EMBL/GenBank/DDBJ whole genome shotgun (WGS) entry which is preliminary data.</text>
</comment>
<dbReference type="GO" id="GO:0000976">
    <property type="term" value="F:transcription cis-regulatory region binding"/>
    <property type="evidence" value="ECO:0007669"/>
    <property type="project" value="TreeGrafter"/>
</dbReference>
<dbReference type="PANTHER" id="PTHR30055">
    <property type="entry name" value="HTH-TYPE TRANSCRIPTIONAL REGULATOR RUTR"/>
    <property type="match status" value="1"/>
</dbReference>
<dbReference type="InterPro" id="IPR036271">
    <property type="entry name" value="Tet_transcr_reg_TetR-rel_C_sf"/>
</dbReference>
<keyword evidence="1" id="KW-0678">Repressor</keyword>
<protein>
    <submittedName>
        <fullName evidence="7">TetR family transcriptional regulator</fullName>
    </submittedName>
</protein>
<dbReference type="OrthoDB" id="9816296at2"/>
<keyword evidence="4" id="KW-0804">Transcription</keyword>
<keyword evidence="2" id="KW-0805">Transcription regulation</keyword>
<dbReference type="Pfam" id="PF00440">
    <property type="entry name" value="TetR_N"/>
    <property type="match status" value="1"/>
</dbReference>
<dbReference type="InterPro" id="IPR039538">
    <property type="entry name" value="BetI_C"/>
</dbReference>
<dbReference type="EMBL" id="LQNT01000011">
    <property type="protein sequence ID" value="KZE37409.1"/>
    <property type="molecule type" value="Genomic_DNA"/>
</dbReference>
<dbReference type="PROSITE" id="PS50977">
    <property type="entry name" value="HTH_TETR_2"/>
    <property type="match status" value="1"/>
</dbReference>
<dbReference type="InterPro" id="IPR050109">
    <property type="entry name" value="HTH-type_TetR-like_transc_reg"/>
</dbReference>
<name>A0A165GRS9_9BACL</name>
<dbReference type="InterPro" id="IPR023772">
    <property type="entry name" value="DNA-bd_HTH_TetR-type_CS"/>
</dbReference>
<evidence type="ECO:0000256" key="2">
    <source>
        <dbReference type="ARBA" id="ARBA00023015"/>
    </source>
</evidence>
<dbReference type="RefSeq" id="WP_063182626.1">
    <property type="nucleotide sequence ID" value="NZ_LQNT01000011.1"/>
</dbReference>
<organism evidence="7 8">
    <name type="scientific">Bhargavaea cecembensis</name>
    <dbReference type="NCBI Taxonomy" id="394098"/>
    <lineage>
        <taxon>Bacteria</taxon>
        <taxon>Bacillati</taxon>
        <taxon>Bacillota</taxon>
        <taxon>Bacilli</taxon>
        <taxon>Bacillales</taxon>
        <taxon>Caryophanaceae</taxon>
        <taxon>Bhargavaea</taxon>
    </lineage>
</organism>
<evidence type="ECO:0000256" key="3">
    <source>
        <dbReference type="ARBA" id="ARBA00023125"/>
    </source>
</evidence>
<dbReference type="AlphaFoldDB" id="A0A165GRS9"/>
<evidence type="ECO:0000256" key="4">
    <source>
        <dbReference type="ARBA" id="ARBA00023163"/>
    </source>
</evidence>
<feature type="domain" description="HTH tetR-type" evidence="6">
    <location>
        <begin position="8"/>
        <end position="68"/>
    </location>
</feature>